<evidence type="ECO:0000313" key="1">
    <source>
        <dbReference type="EMBL" id="KAI7950201.1"/>
    </source>
</evidence>
<gene>
    <name evidence="1" type="ORF">MJO28_009022</name>
</gene>
<evidence type="ECO:0000313" key="2">
    <source>
        <dbReference type="Proteomes" id="UP001060170"/>
    </source>
</evidence>
<comment type="caution">
    <text evidence="1">The sequence shown here is derived from an EMBL/GenBank/DDBJ whole genome shotgun (WGS) entry which is preliminary data.</text>
</comment>
<reference evidence="2" key="2">
    <citation type="journal article" date="2018" name="Mol. Plant Microbe Interact.">
        <title>Genome sequence resources for the wheat stripe rust pathogen (Puccinia striiformis f. sp. tritici) and the barley stripe rust pathogen (Puccinia striiformis f. sp. hordei).</title>
        <authorList>
            <person name="Xia C."/>
            <person name="Wang M."/>
            <person name="Yin C."/>
            <person name="Cornejo O.E."/>
            <person name="Hulbert S.H."/>
            <person name="Chen X."/>
        </authorList>
    </citation>
    <scope>NUCLEOTIDE SEQUENCE [LARGE SCALE GENOMIC DNA]</scope>
    <source>
        <strain evidence="2">93-210</strain>
    </source>
</reference>
<reference evidence="2" key="1">
    <citation type="journal article" date="2018" name="BMC Genomics">
        <title>Genomic insights into host adaptation between the wheat stripe rust pathogen (Puccinia striiformis f. sp. tritici) and the barley stripe rust pathogen (Puccinia striiformis f. sp. hordei).</title>
        <authorList>
            <person name="Xia C."/>
            <person name="Wang M."/>
            <person name="Yin C."/>
            <person name="Cornejo O.E."/>
            <person name="Hulbert S.H."/>
            <person name="Chen X."/>
        </authorList>
    </citation>
    <scope>NUCLEOTIDE SEQUENCE [LARGE SCALE GENOMIC DNA]</scope>
    <source>
        <strain evidence="2">93-210</strain>
    </source>
</reference>
<organism evidence="1 2">
    <name type="scientific">Puccinia striiformis f. sp. tritici</name>
    <dbReference type="NCBI Taxonomy" id="168172"/>
    <lineage>
        <taxon>Eukaryota</taxon>
        <taxon>Fungi</taxon>
        <taxon>Dikarya</taxon>
        <taxon>Basidiomycota</taxon>
        <taxon>Pucciniomycotina</taxon>
        <taxon>Pucciniomycetes</taxon>
        <taxon>Pucciniales</taxon>
        <taxon>Pucciniaceae</taxon>
        <taxon>Puccinia</taxon>
    </lineage>
</organism>
<name>A0ACC0EDV7_9BASI</name>
<dbReference type="Proteomes" id="UP001060170">
    <property type="component" value="Chromosome 8"/>
</dbReference>
<dbReference type="EMBL" id="CM045872">
    <property type="protein sequence ID" value="KAI7950201.1"/>
    <property type="molecule type" value="Genomic_DNA"/>
</dbReference>
<accession>A0ACC0EDV7</accession>
<sequence length="778" mass="88537">MKIKNKLLGGFSCIFLGYIRPILSVDGMNAPENLELIGSTSSHVPIAAVETIAAGSRPTQSHQLYPEALMLIGIDDDTHSGSYSPTFLSQIEKLPTSAMFSLFGYDPGIFGQSLDDHQDQVDSPLINFSEIPEPSEWSPSRSTNDLHHEHEPHVDMVDPLIKSEVDKRRPAKKRPRLTGKSPVTLENIPSTSAGPHPSAQNEFLSDDNPSAALLKDLAEQGELPMMLSDFPEASTSMLDSSKNQHATPDPATPGQHIHGKDKLIEIATSERTQQPRMERALALVGKAAGIGPIPTSFKIDVFPFVNAEDDARRACTTIASFVPMFPLEDTDTHQVLTHKFKGFEYLPVRMVERKGKDVMIRIIDRDNVYLSTTKIRGLLIHWLECLISLQHLVARGSKLDPQARTEEYKDLLSWTTFDMFFSKKSLPVVGAVRSEQLQKGFGLVQRWIMWYLYSEDPKKAHITSIAILGIWYKTHRPEQWHKFMKINSCFWSVISSFTSHVMERMPNRVNKVDITERSTNVPPQLGSLKIDALKKSVNELQLNHLIIKFRIQQEEIVNKEKSILDRFLNLYKELDKISEEVKAGSAHSIPTRKIYGVSCLFEPSKNLERSEDTFAIRHIDNLNQIIPTEIMHQRLQDFLESLRWWHENFNQGLKLSGGRPIENAHKYLLECLERILFEGKHSLPVFGFINANLHDIVDGPPAFGNMHLFLIHLLTDTTSSEPTLATNSITFLSYWYHSYFNKRFWENYLKKNQDLMDYIMKGLAQRSYLPQLSQLTTL</sequence>
<reference evidence="1 2" key="3">
    <citation type="journal article" date="2022" name="Microbiol. Spectr.">
        <title>Folding features and dynamics of 3D genome architecture in plant fungal pathogens.</title>
        <authorList>
            <person name="Xia C."/>
        </authorList>
    </citation>
    <scope>NUCLEOTIDE SEQUENCE [LARGE SCALE GENOMIC DNA]</scope>
    <source>
        <strain evidence="1 2">93-210</strain>
    </source>
</reference>
<protein>
    <submittedName>
        <fullName evidence="1">Uncharacterized protein</fullName>
    </submittedName>
</protein>
<keyword evidence="2" id="KW-1185">Reference proteome</keyword>
<proteinExistence type="predicted"/>